<gene>
    <name evidence="1" type="primary">Contig17733.g18852</name>
    <name evidence="1" type="ORF">STYLEM_17904</name>
</gene>
<evidence type="ECO:0000313" key="2">
    <source>
        <dbReference type="Proteomes" id="UP000039865"/>
    </source>
</evidence>
<protein>
    <submittedName>
        <fullName evidence="1">Uncharacterized protein</fullName>
    </submittedName>
</protein>
<reference evidence="1 2" key="1">
    <citation type="submission" date="2014-06" db="EMBL/GenBank/DDBJ databases">
        <authorList>
            <person name="Swart Estienne"/>
        </authorList>
    </citation>
    <scope>NUCLEOTIDE SEQUENCE [LARGE SCALE GENOMIC DNA]</scope>
    <source>
        <strain evidence="1 2">130c</strain>
    </source>
</reference>
<accession>A0A078B2T1</accession>
<keyword evidence="2" id="KW-1185">Reference proteome</keyword>
<dbReference type="InParanoid" id="A0A078B2T1"/>
<dbReference type="EMBL" id="CCKQ01016891">
    <property type="protein sequence ID" value="CDW88779.1"/>
    <property type="molecule type" value="Genomic_DNA"/>
</dbReference>
<name>A0A078B2T1_STYLE</name>
<proteinExistence type="predicted"/>
<dbReference type="Proteomes" id="UP000039865">
    <property type="component" value="Unassembled WGS sequence"/>
</dbReference>
<organism evidence="1 2">
    <name type="scientific">Stylonychia lemnae</name>
    <name type="common">Ciliate</name>
    <dbReference type="NCBI Taxonomy" id="5949"/>
    <lineage>
        <taxon>Eukaryota</taxon>
        <taxon>Sar</taxon>
        <taxon>Alveolata</taxon>
        <taxon>Ciliophora</taxon>
        <taxon>Intramacronucleata</taxon>
        <taxon>Spirotrichea</taxon>
        <taxon>Stichotrichia</taxon>
        <taxon>Sporadotrichida</taxon>
        <taxon>Oxytrichidae</taxon>
        <taxon>Stylonychinae</taxon>
        <taxon>Stylonychia</taxon>
    </lineage>
</organism>
<dbReference type="AlphaFoldDB" id="A0A078B2T1"/>
<sequence length="542" mass="63749">MQGSYDNIASKEFDNKNINDGKISKNGRKVILDISNYNIAHENFWGNNKGQIRVKEMRQTIDEIKEQYDQRIFLHEKFKRLINYKERVGSVEPRCQITNGLDSPKNYSIIEPGLNTNNIQIGNNDNFKLHQQYYDQNYLHKRSEKLRRLADKNCQYKHELVNSSLESIIESLDIILNGIKNYQTDNIDIQRYLNAHQNSLLQLMGNLQSRNFFEFAIQIQSYSRQPFLTDQLTPIELESDLQIIGLVNQLLLHKQDESYQNVLAQKVQIIYNKYQKFIKNYQDIQLELKIPDIEILNAANRPTNFMRRKKKSMNRIDLTQVLPSVHLEKKSKREQQQRSVSVGVNRRNIKKLLNASNIMVQLNDRQASQDDIPMLENKNSIDENGANFESQFQYYDTNPRENTSIIDMAQTTKHQDLRKGLRTSINKRKLHNRSEISPRLNDSVKNASHNITHLYPNHYQTTKSSLVQMHQPKKNKIRQWNSLFRQNPHVVSILLKQIDKYIKGNVTSNISHQSSILQRNLQVNKNKDSKIPKLQVQNYDYQ</sequence>
<evidence type="ECO:0000313" key="1">
    <source>
        <dbReference type="EMBL" id="CDW88779.1"/>
    </source>
</evidence>